<reference evidence="2" key="1">
    <citation type="submission" date="2019-12" db="EMBL/GenBank/DDBJ databases">
        <title>Genome sequencing and annotation of Brassica cretica.</title>
        <authorList>
            <person name="Studholme D.J."/>
            <person name="Sarris P."/>
        </authorList>
    </citation>
    <scope>NUCLEOTIDE SEQUENCE</scope>
    <source>
        <strain evidence="2">PFS-109/04</strain>
        <tissue evidence="2">Leaf</tissue>
    </source>
</reference>
<accession>A0A8S9QFK9</accession>
<evidence type="ECO:0000256" key="1">
    <source>
        <dbReference type="SAM" id="MobiDB-lite"/>
    </source>
</evidence>
<comment type="caution">
    <text evidence="2">The sequence shown here is derived from an EMBL/GenBank/DDBJ whole genome shotgun (WGS) entry which is preliminary data.</text>
</comment>
<proteinExistence type="predicted"/>
<feature type="region of interest" description="Disordered" evidence="1">
    <location>
        <begin position="91"/>
        <end position="124"/>
    </location>
</feature>
<sequence length="124" mass="14407">MNKQSEIYTNIRSDKQVTSWKEEKITRSDKQVTSWKEEKKTRKMDLIEHRTTINLIEEDQAITHYIAPKTSREPRGLPAWNNPWKTRTVTTATDPLHANSRISTLSNPEINTTKGDTRQAIDKS</sequence>
<protein>
    <submittedName>
        <fullName evidence="2">Uncharacterized protein</fullName>
    </submittedName>
</protein>
<dbReference type="EMBL" id="QGKX02001290">
    <property type="protein sequence ID" value="KAF3538743.1"/>
    <property type="molecule type" value="Genomic_DNA"/>
</dbReference>
<dbReference type="Proteomes" id="UP000712600">
    <property type="component" value="Unassembled WGS sequence"/>
</dbReference>
<organism evidence="2 3">
    <name type="scientific">Brassica cretica</name>
    <name type="common">Mustard</name>
    <dbReference type="NCBI Taxonomy" id="69181"/>
    <lineage>
        <taxon>Eukaryota</taxon>
        <taxon>Viridiplantae</taxon>
        <taxon>Streptophyta</taxon>
        <taxon>Embryophyta</taxon>
        <taxon>Tracheophyta</taxon>
        <taxon>Spermatophyta</taxon>
        <taxon>Magnoliopsida</taxon>
        <taxon>eudicotyledons</taxon>
        <taxon>Gunneridae</taxon>
        <taxon>Pentapetalae</taxon>
        <taxon>rosids</taxon>
        <taxon>malvids</taxon>
        <taxon>Brassicales</taxon>
        <taxon>Brassicaceae</taxon>
        <taxon>Brassiceae</taxon>
        <taxon>Brassica</taxon>
    </lineage>
</organism>
<feature type="compositionally biased region" description="Basic and acidic residues" evidence="1">
    <location>
        <begin position="115"/>
        <end position="124"/>
    </location>
</feature>
<evidence type="ECO:0000313" key="2">
    <source>
        <dbReference type="EMBL" id="KAF3538743.1"/>
    </source>
</evidence>
<feature type="compositionally biased region" description="Polar residues" evidence="1">
    <location>
        <begin position="100"/>
        <end position="114"/>
    </location>
</feature>
<name>A0A8S9QFK9_BRACR</name>
<dbReference type="AlphaFoldDB" id="A0A8S9QFK9"/>
<gene>
    <name evidence="2" type="ORF">F2Q69_00020741</name>
</gene>
<evidence type="ECO:0000313" key="3">
    <source>
        <dbReference type="Proteomes" id="UP000712600"/>
    </source>
</evidence>